<dbReference type="InterPro" id="IPR023214">
    <property type="entry name" value="HAD_sf"/>
</dbReference>
<organism evidence="1 2">
    <name type="scientific">Wansuia hejianensis</name>
    <dbReference type="NCBI Taxonomy" id="2763667"/>
    <lineage>
        <taxon>Bacteria</taxon>
        <taxon>Bacillati</taxon>
        <taxon>Bacillota</taxon>
        <taxon>Clostridia</taxon>
        <taxon>Lachnospirales</taxon>
        <taxon>Lachnospiraceae</taxon>
        <taxon>Wansuia</taxon>
    </lineage>
</organism>
<dbReference type="RefSeq" id="WP_118645408.1">
    <property type="nucleotide sequence ID" value="NZ_CP060635.1"/>
</dbReference>
<dbReference type="PANTHER" id="PTHR10000:SF8">
    <property type="entry name" value="HAD SUPERFAMILY HYDROLASE-LIKE, TYPE 3"/>
    <property type="match status" value="1"/>
</dbReference>
<dbReference type="SUPFAM" id="SSF56784">
    <property type="entry name" value="HAD-like"/>
    <property type="match status" value="1"/>
</dbReference>
<dbReference type="EMBL" id="CP060635">
    <property type="protein sequence ID" value="QNM08822.1"/>
    <property type="molecule type" value="Genomic_DNA"/>
</dbReference>
<dbReference type="Pfam" id="PF08282">
    <property type="entry name" value="Hydrolase_3"/>
    <property type="match status" value="1"/>
</dbReference>
<dbReference type="SFLD" id="SFLDG01140">
    <property type="entry name" value="C2.B:_Phosphomannomutase_and_P"/>
    <property type="match status" value="1"/>
</dbReference>
<dbReference type="GO" id="GO:0005829">
    <property type="term" value="C:cytosol"/>
    <property type="evidence" value="ECO:0007669"/>
    <property type="project" value="TreeGrafter"/>
</dbReference>
<dbReference type="GO" id="GO:0016791">
    <property type="term" value="F:phosphatase activity"/>
    <property type="evidence" value="ECO:0007669"/>
    <property type="project" value="TreeGrafter"/>
</dbReference>
<dbReference type="SFLD" id="SFLDG01144">
    <property type="entry name" value="C2.B.4:_PGP_Like"/>
    <property type="match status" value="1"/>
</dbReference>
<dbReference type="GO" id="GO:0000287">
    <property type="term" value="F:magnesium ion binding"/>
    <property type="evidence" value="ECO:0007669"/>
    <property type="project" value="TreeGrafter"/>
</dbReference>
<dbReference type="InterPro" id="IPR006379">
    <property type="entry name" value="HAD-SF_hydro_IIB"/>
</dbReference>
<evidence type="ECO:0000313" key="2">
    <source>
        <dbReference type="Proteomes" id="UP000515860"/>
    </source>
</evidence>
<protein>
    <submittedName>
        <fullName evidence="1">HAD family phosphatase</fullName>
    </submittedName>
</protein>
<name>A0A7G9GDE0_9FIRM</name>
<dbReference type="Gene3D" id="3.30.1240.10">
    <property type="match status" value="1"/>
</dbReference>
<reference evidence="1 2" key="1">
    <citation type="submission" date="2020-08" db="EMBL/GenBank/DDBJ databases">
        <authorList>
            <person name="Liu C."/>
            <person name="Sun Q."/>
        </authorList>
    </citation>
    <scope>NUCLEOTIDE SEQUENCE [LARGE SCALE GENOMIC DNA]</scope>
    <source>
        <strain evidence="1 2">NSJ-29</strain>
    </source>
</reference>
<dbReference type="PANTHER" id="PTHR10000">
    <property type="entry name" value="PHOSPHOSERINE PHOSPHATASE"/>
    <property type="match status" value="1"/>
</dbReference>
<proteinExistence type="predicted"/>
<dbReference type="InterPro" id="IPR036412">
    <property type="entry name" value="HAD-like_sf"/>
</dbReference>
<dbReference type="PROSITE" id="PS01229">
    <property type="entry name" value="COF_2"/>
    <property type="match status" value="1"/>
</dbReference>
<dbReference type="NCBIfam" id="TIGR01484">
    <property type="entry name" value="HAD-SF-IIB"/>
    <property type="match status" value="1"/>
</dbReference>
<accession>A0A7G9GDE0</accession>
<dbReference type="InterPro" id="IPR000150">
    <property type="entry name" value="Cof"/>
</dbReference>
<dbReference type="NCBIfam" id="TIGR00099">
    <property type="entry name" value="Cof-subfamily"/>
    <property type="match status" value="1"/>
</dbReference>
<dbReference type="KEGG" id="whj:H9Q79_00435"/>
<dbReference type="SFLD" id="SFLDS00003">
    <property type="entry name" value="Haloacid_Dehalogenase"/>
    <property type="match status" value="1"/>
</dbReference>
<gene>
    <name evidence="1" type="ORF">H9Q79_00435</name>
</gene>
<dbReference type="Gene3D" id="3.40.50.1000">
    <property type="entry name" value="HAD superfamily/HAD-like"/>
    <property type="match status" value="1"/>
</dbReference>
<keyword evidence="2" id="KW-1185">Reference proteome</keyword>
<dbReference type="AlphaFoldDB" id="A0A7G9GDE0"/>
<dbReference type="Proteomes" id="UP000515860">
    <property type="component" value="Chromosome"/>
</dbReference>
<dbReference type="CDD" id="cd07516">
    <property type="entry name" value="HAD_Pase"/>
    <property type="match status" value="1"/>
</dbReference>
<evidence type="ECO:0000313" key="1">
    <source>
        <dbReference type="EMBL" id="QNM08822.1"/>
    </source>
</evidence>
<sequence>MDMYRLVVLDLDGTLTNNRKEITSRTREALLRYQEEGGRIVLASGRPTYGVWPLARELKLDEYGSYILSFNGAVITECRQGEVLFRRELPPDVPALLASMAREYGTSLLTYQDDCICTETPWDLYVQKEVICTKMKVRELKNFAEEITFPVVKCMLMERGGYLAGVEERLKERIGSRLSIYRSEPYFLEVMPEGIDKARSLTRLLEMTGMGAEDMMAFGDGYNDKSMIMMAGFGVAMRNGQPSVKAVADYVAPSNEEDGVAYVIENMLDGEKLG</sequence>